<gene>
    <name evidence="3" type="primary">cheD</name>
    <name evidence="4" type="ORF">GQ651_03440</name>
</gene>
<comment type="catalytic activity">
    <reaction evidence="3">
        <text>L-glutaminyl-[protein] + H2O = L-glutamyl-[protein] + NH4(+)</text>
        <dbReference type="Rhea" id="RHEA:16441"/>
        <dbReference type="Rhea" id="RHEA-COMP:10207"/>
        <dbReference type="Rhea" id="RHEA-COMP:10208"/>
        <dbReference type="ChEBI" id="CHEBI:15377"/>
        <dbReference type="ChEBI" id="CHEBI:28938"/>
        <dbReference type="ChEBI" id="CHEBI:29973"/>
        <dbReference type="ChEBI" id="CHEBI:30011"/>
        <dbReference type="EC" id="3.5.1.44"/>
    </reaction>
</comment>
<dbReference type="PANTHER" id="PTHR35147">
    <property type="entry name" value="CHEMORECEPTOR GLUTAMINE DEAMIDASE CHED-RELATED"/>
    <property type="match status" value="1"/>
</dbReference>
<dbReference type="GO" id="GO:0050568">
    <property type="term" value="F:protein-glutamine glutaminase activity"/>
    <property type="evidence" value="ECO:0007669"/>
    <property type="project" value="UniProtKB-UniRule"/>
</dbReference>
<dbReference type="HAMAP" id="MF_01440">
    <property type="entry name" value="CheD"/>
    <property type="match status" value="1"/>
</dbReference>
<dbReference type="EC" id="3.5.1.44" evidence="3"/>
<evidence type="ECO:0000256" key="3">
    <source>
        <dbReference type="HAMAP-Rule" id="MF_01440"/>
    </source>
</evidence>
<dbReference type="Gene3D" id="3.30.1330.200">
    <property type="match status" value="1"/>
</dbReference>
<protein>
    <recommendedName>
        <fullName evidence="3">Probable chemoreceptor glutamine deamidase CheD</fullName>
        <ecNumber evidence="3">3.5.1.44</ecNumber>
    </recommendedName>
</protein>
<dbReference type="PANTHER" id="PTHR35147:SF2">
    <property type="entry name" value="CHEMORECEPTOR GLUTAMINE DEAMIDASE CHED-RELATED"/>
    <property type="match status" value="1"/>
</dbReference>
<evidence type="ECO:0000256" key="1">
    <source>
        <dbReference type="ARBA" id="ARBA00022500"/>
    </source>
</evidence>
<comment type="function">
    <text evidence="3">Probably deamidates glutamine residues to glutamate on methyl-accepting chemotaxis receptors (MCPs), playing an important role in chemotaxis.</text>
</comment>
<evidence type="ECO:0000313" key="4">
    <source>
        <dbReference type="EMBL" id="MXQ06893.1"/>
    </source>
</evidence>
<proteinExistence type="inferred from homology"/>
<dbReference type="SUPFAM" id="SSF64438">
    <property type="entry name" value="CNF1/YfiH-like putative cysteine hydrolases"/>
    <property type="match status" value="1"/>
</dbReference>
<keyword evidence="2 3" id="KW-0378">Hydrolase</keyword>
<reference evidence="4 5" key="1">
    <citation type="submission" date="2019-12" db="EMBL/GenBank/DDBJ databases">
        <authorList>
            <person name="Lee S.D."/>
        </authorList>
    </citation>
    <scope>NUCLEOTIDE SEQUENCE [LARGE SCALE GENOMIC DNA]</scope>
    <source>
        <strain evidence="4 5">GH1-50</strain>
    </source>
</reference>
<dbReference type="AlphaFoldDB" id="A0A7C9M8X5"/>
<dbReference type="Pfam" id="PF03975">
    <property type="entry name" value="CheD"/>
    <property type="match status" value="1"/>
</dbReference>
<dbReference type="InterPro" id="IPR005659">
    <property type="entry name" value="Chemorcpt_Glu_NH3ase_CheD"/>
</dbReference>
<dbReference type="CDD" id="cd16352">
    <property type="entry name" value="CheD"/>
    <property type="match status" value="1"/>
</dbReference>
<name>A0A7C9M8X5_9RHOB</name>
<dbReference type="GO" id="GO:0006935">
    <property type="term" value="P:chemotaxis"/>
    <property type="evidence" value="ECO:0007669"/>
    <property type="project" value="UniProtKB-UniRule"/>
</dbReference>
<sequence length="169" mass="17622">MSGGRTIYISQGEDGVSGEPDVVISTILGSCVSFCLYDADAKIGGMNHLLLPEMSSGGGGLDTVGAAAMDLLINKMVHLGASRKRLQAKVFGGASMLSGLTDIGARNAAFARAYLASEGMPCHAESLGGAQARRLRFHAATGRVQQKFVNEAPVLKPVEVPELNSVELF</sequence>
<dbReference type="InterPro" id="IPR011324">
    <property type="entry name" value="Cytotoxic_necrot_fac-like_cat"/>
</dbReference>
<dbReference type="InterPro" id="IPR038592">
    <property type="entry name" value="CheD-like_sf"/>
</dbReference>
<keyword evidence="1 3" id="KW-0145">Chemotaxis</keyword>
<comment type="similarity">
    <text evidence="3">Belongs to the CheD family.</text>
</comment>
<organism evidence="4 5">
    <name type="scientific">Kangsaoukella pontilimi</name>
    <dbReference type="NCBI Taxonomy" id="2691042"/>
    <lineage>
        <taxon>Bacteria</taxon>
        <taxon>Pseudomonadati</taxon>
        <taxon>Pseudomonadota</taxon>
        <taxon>Alphaproteobacteria</taxon>
        <taxon>Rhodobacterales</taxon>
        <taxon>Paracoccaceae</taxon>
        <taxon>Kangsaoukella</taxon>
    </lineage>
</organism>
<accession>A0A7C9M8X5</accession>
<reference evidence="4 5" key="2">
    <citation type="submission" date="2020-03" db="EMBL/GenBank/DDBJ databases">
        <title>Kangsaoukella pontilimi gen. nov., sp. nov., a new member of the family Rhodobacteraceae isolated from a tidal mudflat.</title>
        <authorList>
            <person name="Kim I.S."/>
        </authorList>
    </citation>
    <scope>NUCLEOTIDE SEQUENCE [LARGE SCALE GENOMIC DNA]</scope>
    <source>
        <strain evidence="4 5">GH1-50</strain>
    </source>
</reference>
<comment type="caution">
    <text evidence="4">The sequence shown here is derived from an EMBL/GenBank/DDBJ whole genome shotgun (WGS) entry which is preliminary data.</text>
</comment>
<dbReference type="EMBL" id="WUPT01000001">
    <property type="protein sequence ID" value="MXQ06893.1"/>
    <property type="molecule type" value="Genomic_DNA"/>
</dbReference>
<keyword evidence="5" id="KW-1185">Reference proteome</keyword>
<dbReference type="RefSeq" id="WP_160762805.1">
    <property type="nucleotide sequence ID" value="NZ_WUPT01000001.1"/>
</dbReference>
<evidence type="ECO:0000313" key="5">
    <source>
        <dbReference type="Proteomes" id="UP000480350"/>
    </source>
</evidence>
<dbReference type="Proteomes" id="UP000480350">
    <property type="component" value="Unassembled WGS sequence"/>
</dbReference>
<evidence type="ECO:0000256" key="2">
    <source>
        <dbReference type="ARBA" id="ARBA00022801"/>
    </source>
</evidence>